<evidence type="ECO:0000256" key="2">
    <source>
        <dbReference type="SAM" id="Coils"/>
    </source>
</evidence>
<dbReference type="GO" id="GO:0005516">
    <property type="term" value="F:calmodulin binding"/>
    <property type="evidence" value="ECO:0007669"/>
    <property type="project" value="InterPro"/>
</dbReference>
<evidence type="ECO:0000313" key="5">
    <source>
        <dbReference type="EMBL" id="CAF1270491.1"/>
    </source>
</evidence>
<feature type="compositionally biased region" description="Low complexity" evidence="3">
    <location>
        <begin position="970"/>
        <end position="985"/>
    </location>
</feature>
<dbReference type="EMBL" id="CAJNOR010002265">
    <property type="protein sequence ID" value="CAF1270491.1"/>
    <property type="molecule type" value="Genomic_DNA"/>
</dbReference>
<dbReference type="Pfam" id="PF08683">
    <property type="entry name" value="CAMSAP_CKK"/>
    <property type="match status" value="1"/>
</dbReference>
<comment type="similarity">
    <text evidence="1">Belongs to the CAMSAP1 family.</text>
</comment>
<dbReference type="SMART" id="SM01051">
    <property type="entry name" value="CAMSAP_CKK"/>
    <property type="match status" value="1"/>
</dbReference>
<keyword evidence="2" id="KW-0175">Coiled coil</keyword>
<feature type="compositionally biased region" description="Basic and acidic residues" evidence="3">
    <location>
        <begin position="677"/>
        <end position="713"/>
    </location>
</feature>
<feature type="domain" description="CKK" evidence="4">
    <location>
        <begin position="829"/>
        <end position="970"/>
    </location>
</feature>
<dbReference type="InterPro" id="IPR014797">
    <property type="entry name" value="CKK_CAMSAP"/>
</dbReference>
<feature type="compositionally biased region" description="Polar residues" evidence="3">
    <location>
        <begin position="807"/>
        <end position="817"/>
    </location>
</feature>
<dbReference type="PANTHER" id="PTHR21595:SF0">
    <property type="entry name" value="PATRONIN"/>
    <property type="match status" value="1"/>
</dbReference>
<dbReference type="InterPro" id="IPR011033">
    <property type="entry name" value="PRC_barrel-like_sf"/>
</dbReference>
<feature type="coiled-coil region" evidence="2">
    <location>
        <begin position="545"/>
        <end position="572"/>
    </location>
</feature>
<feature type="region of interest" description="Disordered" evidence="3">
    <location>
        <begin position="348"/>
        <end position="369"/>
    </location>
</feature>
<proteinExistence type="inferred from homology"/>
<feature type="region of interest" description="Disordered" evidence="3">
    <location>
        <begin position="603"/>
        <end position="631"/>
    </location>
</feature>
<dbReference type="GO" id="GO:0030507">
    <property type="term" value="F:spectrin binding"/>
    <property type="evidence" value="ECO:0007669"/>
    <property type="project" value="InterPro"/>
</dbReference>
<reference evidence="5" key="1">
    <citation type="submission" date="2021-02" db="EMBL/GenBank/DDBJ databases">
        <authorList>
            <person name="Nowell W R."/>
        </authorList>
    </citation>
    <scope>NUCLEOTIDE SEQUENCE</scope>
</reference>
<evidence type="ECO:0000256" key="1">
    <source>
        <dbReference type="PROSITE-ProRule" id="PRU00841"/>
    </source>
</evidence>
<feature type="compositionally biased region" description="Polar residues" evidence="3">
    <location>
        <begin position="466"/>
        <end position="498"/>
    </location>
</feature>
<keyword evidence="1" id="KW-0493">Microtubule</keyword>
<dbReference type="InterPro" id="IPR058042">
    <property type="entry name" value="CAMSAP_N"/>
</dbReference>
<dbReference type="Pfam" id="PF17095">
    <property type="entry name" value="CAMSAP_CC1"/>
    <property type="match status" value="1"/>
</dbReference>
<sequence length="985" mass="113434">MQSSTNEPCDIFSDDEDENESRLSCSLRWLISKAYPHGSIPDYLPSEHFFQNENNERFLSPDIALVLLSGDLYIRAFQYITNQQDQLITYEDLVNYFYLQNVIIDINLLKQDDPLNAHVHLELIDNLMKVYFQYVLDQSLLEQRFEHLQLHSVLSILKKSAHLNVESLLIIWLNGICEHMASQWSQRIPPVIDLRSALIDGTCLHALVSYYDKEYENKNDLIFLRSYLNHYRGSKMTNIFPFTVRNLQENLIPDINLQAMLVDLFILYEIEENFEKKESPNMVDDNEDDENLCTIKSNQTYSINGDDNEDDINEFFILNHDNHEPNLTGGILQTSTNHERQTVAPVKSSLKSSVSSSAVTHTSPKKTTFMPTTTTWQRQALSNQTTPMNTTRTNEIMPVDDHQLTNEYLTVKMQLEMKKRSIERDKQRLELMRDNKRQTISQEAFKQLLQQKTRNTSALANEFLPSPQSTNNNQIRKSQTTSEFRSQSNTPVVQQPTIAESKKEETSIIDLSKPMTRDDFLSTLELLKQKYLEATPPPSALEENRTDESRRIEQLNSNIGELQQVLTSLSVKQEEIHHQAVNANGGNISRNATFSTKSMTFPRRLSASLSHEEPVDSPTTEKPARTNGLVLDIIEDPSMSTALEMERKRELVFQKQQQRQEAFERRRQTREIENLKRDDERRRKDHEESAKKVEREQRRDEIYKQYLMKKEKQQPSNNSDHVNGEHPIIKMRPKSSTLPKPPIERRQTGPIVISAFGAPVNGTPSRDMFDNTNLNETITTPFTFIQVGDQRSTKPPTPRIKIDSRTLPRSSARSTTDPALPIIPVSEPRYPLAKPLSGKSNKQTIINSLTQAILAGRVNDRVREQVCEEIERNSEKIKHFVILFRDSRLQFRGIYTFIATPTSDIPTRIERLYGQGPREITESMVENFYKYNNGSKKFTQVPIKSFSVQCDAVTIMNQYWTPQSAASKRTSTTTTTTISPTGPSD</sequence>
<accession>A0A815B989</accession>
<dbReference type="InterPro" id="IPR038209">
    <property type="entry name" value="CKK_dom_sf"/>
</dbReference>
<feature type="region of interest" description="Disordered" evidence="3">
    <location>
        <begin position="788"/>
        <end position="821"/>
    </location>
</feature>
<dbReference type="GO" id="GO:0007026">
    <property type="term" value="P:negative regulation of microtubule depolymerization"/>
    <property type="evidence" value="ECO:0007669"/>
    <property type="project" value="TreeGrafter"/>
</dbReference>
<dbReference type="GO" id="GO:0031175">
    <property type="term" value="P:neuron projection development"/>
    <property type="evidence" value="ECO:0007669"/>
    <property type="project" value="InterPro"/>
</dbReference>
<gene>
    <name evidence="5" type="ORF">XAT740_LOCUS27268</name>
</gene>
<dbReference type="PANTHER" id="PTHR21595">
    <property type="entry name" value="PATRONIN"/>
    <property type="match status" value="1"/>
</dbReference>
<feature type="region of interest" description="Disordered" evidence="3">
    <location>
        <begin position="677"/>
        <end position="740"/>
    </location>
</feature>
<dbReference type="GO" id="GO:0031122">
    <property type="term" value="P:cytoplasmic microtubule organization"/>
    <property type="evidence" value="ECO:0007669"/>
    <property type="project" value="TreeGrafter"/>
</dbReference>
<evidence type="ECO:0000259" key="4">
    <source>
        <dbReference type="PROSITE" id="PS51508"/>
    </source>
</evidence>
<keyword evidence="6" id="KW-1185">Reference proteome</keyword>
<dbReference type="Proteomes" id="UP000663828">
    <property type="component" value="Unassembled WGS sequence"/>
</dbReference>
<comment type="domain">
    <text evidence="1">The CKK domain binds microtubules.</text>
</comment>
<feature type="region of interest" description="Disordered" evidence="3">
    <location>
        <begin position="461"/>
        <end position="506"/>
    </location>
</feature>
<dbReference type="Pfam" id="PF25532">
    <property type="entry name" value="CH_CAMSAP2_N"/>
    <property type="match status" value="1"/>
</dbReference>
<dbReference type="PROSITE" id="PS51508">
    <property type="entry name" value="CKK"/>
    <property type="match status" value="1"/>
</dbReference>
<protein>
    <recommendedName>
        <fullName evidence="4">CKK domain-containing protein</fullName>
    </recommendedName>
</protein>
<dbReference type="GO" id="GO:0036449">
    <property type="term" value="C:microtubule minus-end"/>
    <property type="evidence" value="ECO:0007669"/>
    <property type="project" value="TreeGrafter"/>
</dbReference>
<dbReference type="InterPro" id="IPR032940">
    <property type="entry name" value="CAMSAP"/>
</dbReference>
<dbReference type="SUPFAM" id="SSF50346">
    <property type="entry name" value="PRC-barrel domain"/>
    <property type="match status" value="1"/>
</dbReference>
<dbReference type="Gene3D" id="3.10.20.360">
    <property type="entry name" value="CKK domain"/>
    <property type="match status" value="1"/>
</dbReference>
<feature type="coiled-coil region" evidence="2">
    <location>
        <begin position="412"/>
        <end position="439"/>
    </location>
</feature>
<feature type="region of interest" description="Disordered" evidence="3">
    <location>
        <begin position="964"/>
        <end position="985"/>
    </location>
</feature>
<organism evidence="5 6">
    <name type="scientific">Adineta ricciae</name>
    <name type="common">Rotifer</name>
    <dbReference type="NCBI Taxonomy" id="249248"/>
    <lineage>
        <taxon>Eukaryota</taxon>
        <taxon>Metazoa</taxon>
        <taxon>Spiralia</taxon>
        <taxon>Gnathifera</taxon>
        <taxon>Rotifera</taxon>
        <taxon>Eurotatoria</taxon>
        <taxon>Bdelloidea</taxon>
        <taxon>Adinetida</taxon>
        <taxon>Adinetidae</taxon>
        <taxon>Adineta</taxon>
    </lineage>
</organism>
<name>A0A815B989_ADIRI</name>
<evidence type="ECO:0000256" key="3">
    <source>
        <dbReference type="SAM" id="MobiDB-lite"/>
    </source>
</evidence>
<dbReference type="AlphaFoldDB" id="A0A815B989"/>
<comment type="caution">
    <text evidence="5">The sequence shown here is derived from an EMBL/GenBank/DDBJ whole genome shotgun (WGS) entry which is preliminary data.</text>
</comment>
<dbReference type="GO" id="GO:0051011">
    <property type="term" value="F:microtubule minus-end binding"/>
    <property type="evidence" value="ECO:0007669"/>
    <property type="project" value="TreeGrafter"/>
</dbReference>
<evidence type="ECO:0000313" key="6">
    <source>
        <dbReference type="Proteomes" id="UP000663828"/>
    </source>
</evidence>
<dbReference type="InterPro" id="IPR031372">
    <property type="entry name" value="CAMSAP_CC1"/>
</dbReference>